<dbReference type="Gene3D" id="3.10.440.10">
    <property type="match status" value="1"/>
</dbReference>
<keyword evidence="2 7" id="KW-0689">Ribosomal protein</keyword>
<dbReference type="PANTHER" id="PTHR10956:SF0">
    <property type="entry name" value="60S RIBOSOMAL PROTEIN L31"/>
    <property type="match status" value="1"/>
</dbReference>
<evidence type="ECO:0000313" key="8">
    <source>
        <dbReference type="Proteomes" id="UP000316080"/>
    </source>
</evidence>
<dbReference type="Proteomes" id="UP000317265">
    <property type="component" value="Unassembled WGS sequence"/>
</dbReference>
<accession>A0A523BGW0</accession>
<dbReference type="GO" id="GO:0002181">
    <property type="term" value="P:cytoplasmic translation"/>
    <property type="evidence" value="ECO:0007669"/>
    <property type="project" value="TreeGrafter"/>
</dbReference>
<reference evidence="6 8" key="2">
    <citation type="journal article" date="2019" name="Nat. Microbiol.">
        <title>Wide diversity of methane and short-chain alkane metabolisms in uncultured archaea.</title>
        <authorList>
            <person name="Borrel G."/>
            <person name="Adam P.S."/>
            <person name="McKay L.J."/>
            <person name="Chen L.X."/>
            <person name="Sierra-Garcia I.N."/>
            <person name="Sieber C.M."/>
            <person name="Letourneur Q."/>
            <person name="Ghozlane A."/>
            <person name="Andersen G.L."/>
            <person name="Li W.J."/>
            <person name="Hallam S.J."/>
            <person name="Muyzer G."/>
            <person name="de Oliveira V.M."/>
            <person name="Inskeep W.P."/>
            <person name="Banfield J.F."/>
            <person name="Gribaldo S."/>
        </authorList>
    </citation>
    <scope>NUCLEOTIDE SEQUENCE [LARGE SCALE GENOMIC DNA]</scope>
    <source>
        <strain evidence="6">Verst-YHS</strain>
    </source>
</reference>
<dbReference type="EMBL" id="QNVI01000014">
    <property type="protein sequence ID" value="TDA40173.1"/>
    <property type="molecule type" value="Genomic_DNA"/>
</dbReference>
<dbReference type="GO" id="GO:0003735">
    <property type="term" value="F:structural constituent of ribosome"/>
    <property type="evidence" value="ECO:0007669"/>
    <property type="project" value="InterPro"/>
</dbReference>
<evidence type="ECO:0000256" key="4">
    <source>
        <dbReference type="ARBA" id="ARBA00035230"/>
    </source>
</evidence>
<proteinExistence type="inferred from homology"/>
<dbReference type="EMBL" id="RXIH01000026">
    <property type="protein sequence ID" value="RZN56271.1"/>
    <property type="molecule type" value="Genomic_DNA"/>
</dbReference>
<comment type="caution">
    <text evidence="7">The sequence shown here is derived from an EMBL/GenBank/DDBJ whole genome shotgun (WGS) entry which is preliminary data.</text>
</comment>
<dbReference type="SMART" id="SM01380">
    <property type="entry name" value="Ribosomal_L31e"/>
    <property type="match status" value="1"/>
</dbReference>
<dbReference type="PROSITE" id="PS01144">
    <property type="entry name" value="RIBOSOMAL_L31E"/>
    <property type="match status" value="1"/>
</dbReference>
<dbReference type="SUPFAM" id="SSF54575">
    <property type="entry name" value="Ribosomal protein L31e"/>
    <property type="match status" value="1"/>
</dbReference>
<organism evidence="7 9">
    <name type="scientific">Thermoproteota archaeon</name>
    <dbReference type="NCBI Taxonomy" id="2056631"/>
    <lineage>
        <taxon>Archaea</taxon>
        <taxon>Thermoproteota</taxon>
    </lineage>
</organism>
<gene>
    <name evidence="7" type="ORF">DSO09_01065</name>
    <name evidence="6" type="ORF">EF809_03185</name>
</gene>
<dbReference type="AlphaFoldDB" id="A0A523BGW0"/>
<dbReference type="GO" id="GO:0022625">
    <property type="term" value="C:cytosolic large ribosomal subunit"/>
    <property type="evidence" value="ECO:0007669"/>
    <property type="project" value="TreeGrafter"/>
</dbReference>
<keyword evidence="3" id="KW-0687">Ribonucleoprotein</keyword>
<protein>
    <recommendedName>
        <fullName evidence="4">Large ribosomal subunit protein eL31</fullName>
    </recommendedName>
    <alternativeName>
        <fullName evidence="5">50S ribosomal protein L31e</fullName>
    </alternativeName>
</protein>
<reference evidence="7 9" key="1">
    <citation type="journal article" date="2019" name="Nat. Microbiol.">
        <title>Expanding anaerobic alkane metabolism in the domain of Archaea.</title>
        <authorList>
            <person name="Wang Y."/>
            <person name="Wegener G."/>
            <person name="Hou J."/>
            <person name="Wang F."/>
            <person name="Xiao X."/>
        </authorList>
    </citation>
    <scope>NUCLEOTIDE SEQUENCE [LARGE SCALE GENOMIC DNA]</scope>
    <source>
        <strain evidence="7">WYZ-LMO11</strain>
    </source>
</reference>
<sequence>MSSEIIEEKTVTINLRKAYLASGKRAAPRAINIIRNIAKKIADTDEIKISNEVNMAIWSRGKGKTLRKISIKVQKLKDGTANVILASS</sequence>
<dbReference type="NCBIfam" id="NF002258">
    <property type="entry name" value="PRK01192.1-1"/>
    <property type="match status" value="1"/>
</dbReference>
<evidence type="ECO:0000256" key="1">
    <source>
        <dbReference type="ARBA" id="ARBA00010808"/>
    </source>
</evidence>
<evidence type="ECO:0000256" key="3">
    <source>
        <dbReference type="ARBA" id="ARBA00023274"/>
    </source>
</evidence>
<dbReference type="Proteomes" id="UP000316080">
    <property type="component" value="Unassembled WGS sequence"/>
</dbReference>
<evidence type="ECO:0000313" key="7">
    <source>
        <dbReference type="EMBL" id="TDA40173.1"/>
    </source>
</evidence>
<evidence type="ECO:0000256" key="5">
    <source>
        <dbReference type="ARBA" id="ARBA00035378"/>
    </source>
</evidence>
<evidence type="ECO:0000313" key="9">
    <source>
        <dbReference type="Proteomes" id="UP000317265"/>
    </source>
</evidence>
<evidence type="ECO:0000313" key="6">
    <source>
        <dbReference type="EMBL" id="RZN56271.1"/>
    </source>
</evidence>
<dbReference type="InterPro" id="IPR020052">
    <property type="entry name" value="Ribosomal_eL31_CS"/>
</dbReference>
<dbReference type="Pfam" id="PF01198">
    <property type="entry name" value="Ribosomal_L31e"/>
    <property type="match status" value="1"/>
</dbReference>
<comment type="similarity">
    <text evidence="1">Belongs to the eukaryotic ribosomal protein eL31 family.</text>
</comment>
<dbReference type="InterPro" id="IPR000054">
    <property type="entry name" value="Ribosomal_eL31"/>
</dbReference>
<dbReference type="PANTHER" id="PTHR10956">
    <property type="entry name" value="60S RIBOSOMAL PROTEIN L31"/>
    <property type="match status" value="1"/>
</dbReference>
<name>A0A523BGW0_9CREN</name>
<evidence type="ECO:0000256" key="2">
    <source>
        <dbReference type="ARBA" id="ARBA00022980"/>
    </source>
</evidence>
<dbReference type="InterPro" id="IPR023621">
    <property type="entry name" value="Ribosomal_eL31_dom_sf"/>
</dbReference>